<keyword evidence="4 13" id="KW-0863">Zinc-finger</keyword>
<dbReference type="InterPro" id="IPR019786">
    <property type="entry name" value="Zinc_finger_PHD-type_CS"/>
</dbReference>
<evidence type="ECO:0000256" key="12">
    <source>
        <dbReference type="ARBA" id="ARBA00023242"/>
    </source>
</evidence>
<name>A0A8S4NU46_OWEFU</name>
<accession>A0A8S4NU46</accession>
<comment type="subcellular location">
    <subcellularLocation>
        <location evidence="1">Nucleus</location>
    </subcellularLocation>
</comment>
<dbReference type="FunFam" id="3.30.40.10:FF:000193">
    <property type="entry name" value="lysine-specific demethylase PHF2 isoform X1"/>
    <property type="match status" value="1"/>
</dbReference>
<dbReference type="PANTHER" id="PTHR23123">
    <property type="entry name" value="PHD/F-BOX CONTAINING PROTEIN"/>
    <property type="match status" value="1"/>
</dbReference>
<evidence type="ECO:0000313" key="17">
    <source>
        <dbReference type="EMBL" id="CAH1784410.1"/>
    </source>
</evidence>
<keyword evidence="3" id="KW-0479">Metal-binding</keyword>
<feature type="compositionally biased region" description="Polar residues" evidence="14">
    <location>
        <begin position="944"/>
        <end position="962"/>
    </location>
</feature>
<feature type="compositionally biased region" description="Acidic residues" evidence="14">
    <location>
        <begin position="530"/>
        <end position="546"/>
    </location>
</feature>
<keyword evidence="9" id="KW-0408">Iron</keyword>
<feature type="region of interest" description="Disordered" evidence="14">
    <location>
        <begin position="985"/>
        <end position="1006"/>
    </location>
</feature>
<feature type="compositionally biased region" description="Basic residues" evidence="14">
    <location>
        <begin position="468"/>
        <end position="478"/>
    </location>
</feature>
<keyword evidence="11" id="KW-0804">Transcription</keyword>
<protein>
    <submittedName>
        <fullName evidence="17">Uncharacterized protein</fullName>
    </submittedName>
</protein>
<dbReference type="GO" id="GO:0008270">
    <property type="term" value="F:zinc ion binding"/>
    <property type="evidence" value="ECO:0007669"/>
    <property type="project" value="UniProtKB-KW"/>
</dbReference>
<dbReference type="Pfam" id="PF17811">
    <property type="entry name" value="JHD"/>
    <property type="match status" value="1"/>
</dbReference>
<keyword evidence="18" id="KW-1185">Reference proteome</keyword>
<feature type="compositionally biased region" description="Basic and acidic residues" evidence="14">
    <location>
        <begin position="862"/>
        <end position="883"/>
    </location>
</feature>
<dbReference type="SUPFAM" id="SSF51197">
    <property type="entry name" value="Clavaminate synthase-like"/>
    <property type="match status" value="1"/>
</dbReference>
<keyword evidence="5" id="KW-0862">Zinc</keyword>
<sequence length="1017" mass="114948">MASAEETLYCLCRKPYDKTQFMIECESCKDWFHGRCVGVAERQAADIESYHCPTCQGIHGPLVLKKRRNWHRHDYSESDVNISKAIQTGTIMFIKELKHRNFPSAYDLPILQLHGSQLNTEFFDENGFDIPILVHKKEGLGMSLPPPSFAIQDVENHVGSMLEIDVIDVGKQEDYKMLMRNWTEYFNSPNRSKIYNVISLEFSKTKLSKVVVPPAIVRQLSWANTVWPDNVPDEKTSRQPDVHKYCLMGVKDSFTDFHIDFGGTSVWYHVLWGEKVFYFVRPTPTNLELYENWVSSPNQSETFFGDMVDMCYKCVVRQGQTVFIPTGWIHAVLTPIDSLVFGGNFLHSYSIDLQLQVYELEKRVKTEEKYLFPLFEPMNWYAAKHVLDILHDHSDENSQPLPHILNGAKALTQMLKIWTQRKEFIKSQKLELPETIEYGKLLKDLQKEVKHIQKQGAHKESSKDSKPSKKKKDKKKSGKGGVKREVEVEEEFAGDALLWEEMEREEEERIKKEDEKKKEEEDRKKREAVYDFDVDTDLQNEDDEDPFGSSPLRVKIPRADSPRTPSKSPKSPRSPRTLRLHSPGAKLKHSPGFKTQNPGIKLKIPKQEKPPIGQLSMGIASDDQLGASLKFKLSGGKMINTPTINSPKRISSQELISSHRTSSQDSGSPRQFRRTSSQESASDSDTDQKPIASPTSSPHKHGSLRFKLSFSGKPLQDLTQSSSQDSQQDSDLDSSRLNSSYSDLEKDQKPNKGAINWDIGDILEASGYSSSGPEKEEAKIEKAPPSMRDAIQGMLSMSQGGTSLLSGPSILTLDPLPSTRPTLAPFKAKPPPIPPKVFSDDRGEVMPMCFKDEEYVYPTLDHSDGEQEHVFKPRGRPPKDETWNPKARLIPNCPKPERPAREGVRRESVESGLAAAAAKLATMPRPKRQYIRKKPKRDRPNMAMSYSSDMFDNPQAGTSSDLTIDLSQSAPASTMAGAKRPLQGALKSGLPLKKPKKGQATAKQRLGKILKLHKFKK</sequence>
<dbReference type="Pfam" id="PF02373">
    <property type="entry name" value="JmjC"/>
    <property type="match status" value="1"/>
</dbReference>
<dbReference type="PROSITE" id="PS01359">
    <property type="entry name" value="ZF_PHD_1"/>
    <property type="match status" value="1"/>
</dbReference>
<reference evidence="17" key="1">
    <citation type="submission" date="2022-03" db="EMBL/GenBank/DDBJ databases">
        <authorList>
            <person name="Martin C."/>
        </authorList>
    </citation>
    <scope>NUCLEOTIDE SEQUENCE</scope>
</reference>
<evidence type="ECO:0000256" key="14">
    <source>
        <dbReference type="SAM" id="MobiDB-lite"/>
    </source>
</evidence>
<feature type="compositionally biased region" description="Low complexity" evidence="14">
    <location>
        <begin position="715"/>
        <end position="742"/>
    </location>
</feature>
<keyword evidence="10" id="KW-0805">Transcription regulation</keyword>
<comment type="similarity">
    <text evidence="2">Belongs to the JHDM1 histone demethylase family. JHDM1D subfamily.</text>
</comment>
<dbReference type="InterPro" id="IPR001965">
    <property type="entry name" value="Znf_PHD"/>
</dbReference>
<dbReference type="Gene3D" id="2.60.120.650">
    <property type="entry name" value="Cupin"/>
    <property type="match status" value="1"/>
</dbReference>
<evidence type="ECO:0000256" key="7">
    <source>
        <dbReference type="ARBA" id="ARBA00022964"/>
    </source>
</evidence>
<feature type="region of interest" description="Disordered" evidence="14">
    <location>
        <begin position="634"/>
        <end position="784"/>
    </location>
</feature>
<dbReference type="InterPro" id="IPR041070">
    <property type="entry name" value="JHD"/>
</dbReference>
<feature type="region of interest" description="Disordered" evidence="14">
    <location>
        <begin position="821"/>
        <end position="842"/>
    </location>
</feature>
<keyword evidence="7" id="KW-0223">Dioxygenase</keyword>
<dbReference type="InterPro" id="IPR019787">
    <property type="entry name" value="Znf_PHD-finger"/>
</dbReference>
<evidence type="ECO:0000256" key="10">
    <source>
        <dbReference type="ARBA" id="ARBA00023015"/>
    </source>
</evidence>
<evidence type="ECO:0000256" key="3">
    <source>
        <dbReference type="ARBA" id="ARBA00022723"/>
    </source>
</evidence>
<dbReference type="SUPFAM" id="SSF57903">
    <property type="entry name" value="FYVE/PHD zinc finger"/>
    <property type="match status" value="1"/>
</dbReference>
<dbReference type="InterPro" id="IPR003347">
    <property type="entry name" value="JmjC_dom"/>
</dbReference>
<dbReference type="OrthoDB" id="5876800at2759"/>
<evidence type="ECO:0000256" key="6">
    <source>
        <dbReference type="ARBA" id="ARBA00022853"/>
    </source>
</evidence>
<dbReference type="Pfam" id="PF00628">
    <property type="entry name" value="PHD"/>
    <property type="match status" value="1"/>
</dbReference>
<evidence type="ECO:0000259" key="15">
    <source>
        <dbReference type="PROSITE" id="PS50016"/>
    </source>
</evidence>
<feature type="compositionally biased region" description="Basic and acidic residues" evidence="14">
    <location>
        <begin position="449"/>
        <end position="467"/>
    </location>
</feature>
<evidence type="ECO:0000313" key="18">
    <source>
        <dbReference type="Proteomes" id="UP000749559"/>
    </source>
</evidence>
<feature type="compositionally biased region" description="Basic residues" evidence="14">
    <location>
        <begin position="925"/>
        <end position="937"/>
    </location>
</feature>
<evidence type="ECO:0000256" key="2">
    <source>
        <dbReference type="ARBA" id="ARBA00006942"/>
    </source>
</evidence>
<gene>
    <name evidence="17" type="ORF">OFUS_LOCUS10605</name>
</gene>
<dbReference type="EMBL" id="CAIIXF020000005">
    <property type="protein sequence ID" value="CAH1784410.1"/>
    <property type="molecule type" value="Genomic_DNA"/>
</dbReference>
<dbReference type="InterPro" id="IPR050690">
    <property type="entry name" value="JHDM1_Histone_Demethylase"/>
</dbReference>
<dbReference type="SMART" id="SM00249">
    <property type="entry name" value="PHD"/>
    <property type="match status" value="1"/>
</dbReference>
<feature type="region of interest" description="Disordered" evidence="14">
    <location>
        <begin position="449"/>
        <end position="487"/>
    </location>
</feature>
<dbReference type="GO" id="GO:0006325">
    <property type="term" value="P:chromatin organization"/>
    <property type="evidence" value="ECO:0007669"/>
    <property type="project" value="UniProtKB-KW"/>
</dbReference>
<proteinExistence type="inferred from homology"/>
<evidence type="ECO:0000256" key="1">
    <source>
        <dbReference type="ARBA" id="ARBA00004123"/>
    </source>
</evidence>
<comment type="caution">
    <text evidence="17">The sequence shown here is derived from an EMBL/GenBank/DDBJ whole genome shotgun (WGS) entry which is preliminary data.</text>
</comment>
<organism evidence="17 18">
    <name type="scientific">Owenia fusiformis</name>
    <name type="common">Polychaete worm</name>
    <dbReference type="NCBI Taxonomy" id="6347"/>
    <lineage>
        <taxon>Eukaryota</taxon>
        <taxon>Metazoa</taxon>
        <taxon>Spiralia</taxon>
        <taxon>Lophotrochozoa</taxon>
        <taxon>Annelida</taxon>
        <taxon>Polychaeta</taxon>
        <taxon>Sedentaria</taxon>
        <taxon>Canalipalpata</taxon>
        <taxon>Sabellida</taxon>
        <taxon>Oweniida</taxon>
        <taxon>Oweniidae</taxon>
        <taxon>Owenia</taxon>
    </lineage>
</organism>
<feature type="compositionally biased region" description="Basic and acidic residues" evidence="14">
    <location>
        <begin position="773"/>
        <end position="782"/>
    </location>
</feature>
<keyword evidence="8" id="KW-0560">Oxidoreductase</keyword>
<feature type="compositionally biased region" description="Polar residues" evidence="14">
    <location>
        <begin position="640"/>
        <end position="683"/>
    </location>
</feature>
<dbReference type="GO" id="GO:0005634">
    <property type="term" value="C:nucleus"/>
    <property type="evidence" value="ECO:0007669"/>
    <property type="project" value="UniProtKB-SubCell"/>
</dbReference>
<keyword evidence="12" id="KW-0539">Nucleus</keyword>
<dbReference type="Gene3D" id="1.20.58.1360">
    <property type="match status" value="1"/>
</dbReference>
<evidence type="ECO:0000259" key="16">
    <source>
        <dbReference type="PROSITE" id="PS51184"/>
    </source>
</evidence>
<evidence type="ECO:0000256" key="9">
    <source>
        <dbReference type="ARBA" id="ARBA00023004"/>
    </source>
</evidence>
<feature type="region of interest" description="Disordered" evidence="14">
    <location>
        <begin position="505"/>
        <end position="619"/>
    </location>
</feature>
<dbReference type="PROSITE" id="PS51184">
    <property type="entry name" value="JMJC"/>
    <property type="match status" value="1"/>
</dbReference>
<feature type="domain" description="JmjC" evidence="16">
    <location>
        <begin position="202"/>
        <end position="362"/>
    </location>
</feature>
<keyword evidence="6" id="KW-0156">Chromatin regulator</keyword>
<feature type="compositionally biased region" description="Basic and acidic residues" evidence="14">
    <location>
        <begin position="895"/>
        <end position="909"/>
    </location>
</feature>
<feature type="region of interest" description="Disordered" evidence="14">
    <location>
        <begin position="862"/>
        <end position="962"/>
    </location>
</feature>
<dbReference type="PROSITE" id="PS50016">
    <property type="entry name" value="ZF_PHD_2"/>
    <property type="match status" value="1"/>
</dbReference>
<dbReference type="SMART" id="SM00558">
    <property type="entry name" value="JmjC"/>
    <property type="match status" value="1"/>
</dbReference>
<feature type="domain" description="PHD-type" evidence="15">
    <location>
        <begin position="7"/>
        <end position="58"/>
    </location>
</feature>
<evidence type="ECO:0000256" key="13">
    <source>
        <dbReference type="PROSITE-ProRule" id="PRU00146"/>
    </source>
</evidence>
<feature type="compositionally biased region" description="Low complexity" evidence="14">
    <location>
        <begin position="562"/>
        <end position="577"/>
    </location>
</feature>
<dbReference type="GO" id="GO:0051213">
    <property type="term" value="F:dioxygenase activity"/>
    <property type="evidence" value="ECO:0007669"/>
    <property type="project" value="UniProtKB-KW"/>
</dbReference>
<evidence type="ECO:0000256" key="8">
    <source>
        <dbReference type="ARBA" id="ARBA00023002"/>
    </source>
</evidence>
<dbReference type="AlphaFoldDB" id="A0A8S4NU46"/>
<feature type="compositionally biased region" description="Basic and acidic residues" evidence="14">
    <location>
        <begin position="507"/>
        <end position="529"/>
    </location>
</feature>
<evidence type="ECO:0000256" key="11">
    <source>
        <dbReference type="ARBA" id="ARBA00023163"/>
    </source>
</evidence>
<dbReference type="CDD" id="cd15554">
    <property type="entry name" value="PHD_PHF2_like"/>
    <property type="match status" value="1"/>
</dbReference>
<evidence type="ECO:0000256" key="4">
    <source>
        <dbReference type="ARBA" id="ARBA00022771"/>
    </source>
</evidence>
<evidence type="ECO:0000256" key="5">
    <source>
        <dbReference type="ARBA" id="ARBA00022833"/>
    </source>
</evidence>
<dbReference type="Proteomes" id="UP000749559">
    <property type="component" value="Unassembled WGS sequence"/>
</dbReference>
<dbReference type="InterPro" id="IPR011011">
    <property type="entry name" value="Znf_FYVE_PHD"/>
</dbReference>